<feature type="region of interest" description="Disordered" evidence="1">
    <location>
        <begin position="1"/>
        <end position="92"/>
    </location>
</feature>
<comment type="caution">
    <text evidence="3">The sequence shown here is derived from an EMBL/GenBank/DDBJ whole genome shotgun (WGS) entry which is preliminary data.</text>
</comment>
<evidence type="ECO:0000256" key="2">
    <source>
        <dbReference type="SAM" id="Phobius"/>
    </source>
</evidence>
<gene>
    <name evidence="3" type="ORF">BDP27DRAFT_1373756</name>
</gene>
<evidence type="ECO:0000256" key="1">
    <source>
        <dbReference type="SAM" id="MobiDB-lite"/>
    </source>
</evidence>
<evidence type="ECO:0000313" key="4">
    <source>
        <dbReference type="Proteomes" id="UP000772434"/>
    </source>
</evidence>
<keyword evidence="2" id="KW-0472">Membrane</keyword>
<organism evidence="3 4">
    <name type="scientific">Rhodocollybia butyracea</name>
    <dbReference type="NCBI Taxonomy" id="206335"/>
    <lineage>
        <taxon>Eukaryota</taxon>
        <taxon>Fungi</taxon>
        <taxon>Dikarya</taxon>
        <taxon>Basidiomycota</taxon>
        <taxon>Agaricomycotina</taxon>
        <taxon>Agaricomycetes</taxon>
        <taxon>Agaricomycetidae</taxon>
        <taxon>Agaricales</taxon>
        <taxon>Marasmiineae</taxon>
        <taxon>Omphalotaceae</taxon>
        <taxon>Rhodocollybia</taxon>
    </lineage>
</organism>
<feature type="transmembrane region" description="Helical" evidence="2">
    <location>
        <begin position="330"/>
        <end position="349"/>
    </location>
</feature>
<keyword evidence="4" id="KW-1185">Reference proteome</keyword>
<dbReference type="EMBL" id="JADNRY010000483">
    <property type="protein sequence ID" value="KAF9048380.1"/>
    <property type="molecule type" value="Genomic_DNA"/>
</dbReference>
<feature type="compositionally biased region" description="Acidic residues" evidence="1">
    <location>
        <begin position="14"/>
        <end position="27"/>
    </location>
</feature>
<keyword evidence="2" id="KW-0812">Transmembrane</keyword>
<name>A0A9P5P5L3_9AGAR</name>
<dbReference type="OrthoDB" id="2507344at2759"/>
<evidence type="ECO:0000313" key="3">
    <source>
        <dbReference type="EMBL" id="KAF9048380.1"/>
    </source>
</evidence>
<accession>A0A9P5P5L3</accession>
<feature type="compositionally biased region" description="Acidic residues" evidence="1">
    <location>
        <begin position="65"/>
        <end position="77"/>
    </location>
</feature>
<dbReference type="AlphaFoldDB" id="A0A9P5P5L3"/>
<reference evidence="3" key="1">
    <citation type="submission" date="2020-11" db="EMBL/GenBank/DDBJ databases">
        <authorList>
            <consortium name="DOE Joint Genome Institute"/>
            <person name="Ahrendt S."/>
            <person name="Riley R."/>
            <person name="Andreopoulos W."/>
            <person name="Labutti K."/>
            <person name="Pangilinan J."/>
            <person name="Ruiz-Duenas F.J."/>
            <person name="Barrasa J.M."/>
            <person name="Sanchez-Garcia M."/>
            <person name="Camarero S."/>
            <person name="Miyauchi S."/>
            <person name="Serrano A."/>
            <person name="Linde D."/>
            <person name="Babiker R."/>
            <person name="Drula E."/>
            <person name="Ayuso-Fernandez I."/>
            <person name="Pacheco R."/>
            <person name="Padilla G."/>
            <person name="Ferreira P."/>
            <person name="Barriuso J."/>
            <person name="Kellner H."/>
            <person name="Castanera R."/>
            <person name="Alfaro M."/>
            <person name="Ramirez L."/>
            <person name="Pisabarro A.G."/>
            <person name="Kuo A."/>
            <person name="Tritt A."/>
            <person name="Lipzen A."/>
            <person name="He G."/>
            <person name="Yan M."/>
            <person name="Ng V."/>
            <person name="Cullen D."/>
            <person name="Martin F."/>
            <person name="Rosso M.-N."/>
            <person name="Henrissat B."/>
            <person name="Hibbett D."/>
            <person name="Martinez A.T."/>
            <person name="Grigoriev I.V."/>
        </authorList>
    </citation>
    <scope>NUCLEOTIDE SEQUENCE</scope>
    <source>
        <strain evidence="3">AH 40177</strain>
    </source>
</reference>
<keyword evidence="2" id="KW-1133">Transmembrane helix</keyword>
<protein>
    <submittedName>
        <fullName evidence="3">Uncharacterized protein</fullName>
    </submittedName>
</protein>
<proteinExistence type="predicted"/>
<dbReference type="Proteomes" id="UP000772434">
    <property type="component" value="Unassembled WGS sequence"/>
</dbReference>
<sequence>MDGTSVPVVNFGDNVDEGEEEVWEEESAVGMDSDTEILPVEGTTIHGGEVELDAPMEGNLPPVESSDDDSDLDTELTVDEHPASPPPPPSNELVQDLISQYAPDPDDINENAARKFLQDHRIVVDPIQHWTICLQCRLPIQWTMIYKHRRGEHHSRFSRLSRTAGAFVDFPSEEEITRNLLILQAEKPTEYSLRTITRVEGKRCSAKVKVHPLGGMMFSQQFIEVTGSPHGIDSDKVLQKVLALAKERGIGDSPTIAGPPGTASAMNQVYNEFRWNDCRVWYALLPPIAPTFLAWGEHRARLVLLGQNSVVGGLGGRTRDFVHHEHQKRIFAFGPASAAAVLALLYFFVNRDKQTSPGILSHAYRRSCKFILSPLQLLYEELLAFVARTTECSERNSVAHAQATNRNANADVPVREWGISDVQDNPSGLNLKMELSLRV</sequence>